<evidence type="ECO:0000259" key="11">
    <source>
        <dbReference type="SMART" id="SM00387"/>
    </source>
</evidence>
<organism evidence="12 13">
    <name type="scientific">Streptomyces djakartensis</name>
    <dbReference type="NCBI Taxonomy" id="68193"/>
    <lineage>
        <taxon>Bacteria</taxon>
        <taxon>Bacillati</taxon>
        <taxon>Actinomycetota</taxon>
        <taxon>Actinomycetes</taxon>
        <taxon>Kitasatosporales</taxon>
        <taxon>Streptomycetaceae</taxon>
        <taxon>Streptomyces</taxon>
    </lineage>
</organism>
<dbReference type="InterPro" id="IPR050482">
    <property type="entry name" value="Sensor_HK_TwoCompSys"/>
</dbReference>
<evidence type="ECO:0000256" key="9">
    <source>
        <dbReference type="SAM" id="MobiDB-lite"/>
    </source>
</evidence>
<evidence type="ECO:0000256" key="7">
    <source>
        <dbReference type="ARBA" id="ARBA00022840"/>
    </source>
</evidence>
<dbReference type="EMBL" id="BMWE01000014">
    <property type="protein sequence ID" value="GGY34902.1"/>
    <property type="molecule type" value="Genomic_DNA"/>
</dbReference>
<dbReference type="RefSeq" id="WP_229864547.1">
    <property type="nucleotide sequence ID" value="NZ_BMWE01000014.1"/>
</dbReference>
<feature type="region of interest" description="Disordered" evidence="9">
    <location>
        <begin position="1"/>
        <end position="25"/>
    </location>
</feature>
<keyword evidence="6 12" id="KW-0418">Kinase</keyword>
<keyword evidence="3" id="KW-0597">Phosphoprotein</keyword>
<dbReference type="InterPro" id="IPR003594">
    <property type="entry name" value="HATPase_dom"/>
</dbReference>
<dbReference type="CDD" id="cd16917">
    <property type="entry name" value="HATPase_UhpB-NarQ-NarX-like"/>
    <property type="match status" value="1"/>
</dbReference>
<dbReference type="Pfam" id="PF23539">
    <property type="entry name" value="DUF7134"/>
    <property type="match status" value="1"/>
</dbReference>
<evidence type="ECO:0000256" key="6">
    <source>
        <dbReference type="ARBA" id="ARBA00022777"/>
    </source>
</evidence>
<dbReference type="InterPro" id="IPR036890">
    <property type="entry name" value="HATPase_C_sf"/>
</dbReference>
<keyword evidence="10" id="KW-0472">Membrane</keyword>
<evidence type="ECO:0000313" key="13">
    <source>
        <dbReference type="Proteomes" id="UP000653308"/>
    </source>
</evidence>
<accession>A0ABQ3A7D1</accession>
<evidence type="ECO:0000256" key="4">
    <source>
        <dbReference type="ARBA" id="ARBA00022679"/>
    </source>
</evidence>
<name>A0ABQ3A7D1_9ACTN</name>
<dbReference type="SUPFAM" id="SSF55874">
    <property type="entry name" value="ATPase domain of HSP90 chaperone/DNA topoisomerase II/histidine kinase"/>
    <property type="match status" value="1"/>
</dbReference>
<reference evidence="13" key="1">
    <citation type="journal article" date="2019" name="Int. J. Syst. Evol. Microbiol.">
        <title>The Global Catalogue of Microorganisms (GCM) 10K type strain sequencing project: providing services to taxonomists for standard genome sequencing and annotation.</title>
        <authorList>
            <consortium name="The Broad Institute Genomics Platform"/>
            <consortium name="The Broad Institute Genome Sequencing Center for Infectious Disease"/>
            <person name="Wu L."/>
            <person name="Ma J."/>
        </authorList>
    </citation>
    <scope>NUCLEOTIDE SEQUENCE [LARGE SCALE GENOMIC DNA]</scope>
    <source>
        <strain evidence="13">JCM 4957</strain>
    </source>
</reference>
<feature type="transmembrane region" description="Helical" evidence="10">
    <location>
        <begin position="92"/>
        <end position="114"/>
    </location>
</feature>
<dbReference type="Gene3D" id="3.30.565.10">
    <property type="entry name" value="Histidine kinase-like ATPase, C-terminal domain"/>
    <property type="match status" value="1"/>
</dbReference>
<keyword evidence="13" id="KW-1185">Reference proteome</keyword>
<keyword evidence="10" id="KW-0812">Transmembrane</keyword>
<keyword evidence="7" id="KW-0067">ATP-binding</keyword>
<dbReference type="Proteomes" id="UP000653308">
    <property type="component" value="Unassembled WGS sequence"/>
</dbReference>
<dbReference type="InterPro" id="IPR011712">
    <property type="entry name" value="Sig_transdc_His_kin_sub3_dim/P"/>
</dbReference>
<gene>
    <name evidence="12" type="ORF">GCM10010384_47430</name>
</gene>
<comment type="catalytic activity">
    <reaction evidence="1">
        <text>ATP + protein L-histidine = ADP + protein N-phospho-L-histidine.</text>
        <dbReference type="EC" id="2.7.13.3"/>
    </reaction>
</comment>
<feature type="transmembrane region" description="Helical" evidence="10">
    <location>
        <begin position="187"/>
        <end position="207"/>
    </location>
</feature>
<comment type="caution">
    <text evidence="12">The sequence shown here is derived from an EMBL/GenBank/DDBJ whole genome shotgun (WGS) entry which is preliminary data.</text>
</comment>
<dbReference type="Pfam" id="PF07730">
    <property type="entry name" value="HisKA_3"/>
    <property type="match status" value="1"/>
</dbReference>
<feature type="domain" description="Histidine kinase/HSP90-like ATPase" evidence="11">
    <location>
        <begin position="349"/>
        <end position="453"/>
    </location>
</feature>
<dbReference type="Pfam" id="PF02518">
    <property type="entry name" value="HATPase_c"/>
    <property type="match status" value="1"/>
</dbReference>
<feature type="compositionally biased region" description="Pro residues" evidence="9">
    <location>
        <begin position="452"/>
        <end position="466"/>
    </location>
</feature>
<dbReference type="SMART" id="SM00387">
    <property type="entry name" value="HATPase_c"/>
    <property type="match status" value="1"/>
</dbReference>
<keyword evidence="5" id="KW-0547">Nucleotide-binding</keyword>
<evidence type="ECO:0000256" key="1">
    <source>
        <dbReference type="ARBA" id="ARBA00000085"/>
    </source>
</evidence>
<keyword evidence="10" id="KW-1133">Transmembrane helix</keyword>
<dbReference type="GO" id="GO:0016301">
    <property type="term" value="F:kinase activity"/>
    <property type="evidence" value="ECO:0007669"/>
    <property type="project" value="UniProtKB-KW"/>
</dbReference>
<feature type="region of interest" description="Disordered" evidence="9">
    <location>
        <begin position="429"/>
        <end position="474"/>
    </location>
</feature>
<proteinExistence type="predicted"/>
<evidence type="ECO:0000256" key="2">
    <source>
        <dbReference type="ARBA" id="ARBA00012438"/>
    </source>
</evidence>
<keyword evidence="8" id="KW-0902">Two-component regulatory system</keyword>
<dbReference type="PANTHER" id="PTHR24421">
    <property type="entry name" value="NITRATE/NITRITE SENSOR PROTEIN NARX-RELATED"/>
    <property type="match status" value="1"/>
</dbReference>
<evidence type="ECO:0000256" key="5">
    <source>
        <dbReference type="ARBA" id="ARBA00022741"/>
    </source>
</evidence>
<evidence type="ECO:0000256" key="3">
    <source>
        <dbReference type="ARBA" id="ARBA00022553"/>
    </source>
</evidence>
<dbReference type="InterPro" id="IPR055558">
    <property type="entry name" value="DUF7134"/>
</dbReference>
<evidence type="ECO:0000313" key="12">
    <source>
        <dbReference type="EMBL" id="GGY34902.1"/>
    </source>
</evidence>
<feature type="region of interest" description="Disordered" evidence="9">
    <location>
        <begin position="387"/>
        <end position="410"/>
    </location>
</feature>
<keyword evidence="4" id="KW-0808">Transferase</keyword>
<protein>
    <recommendedName>
        <fullName evidence="2">histidine kinase</fullName>
        <ecNumber evidence="2">2.7.13.3</ecNumber>
    </recommendedName>
</protein>
<evidence type="ECO:0000256" key="8">
    <source>
        <dbReference type="ARBA" id="ARBA00023012"/>
    </source>
</evidence>
<dbReference type="EC" id="2.7.13.3" evidence="2"/>
<sequence length="474" mass="49734">MPVTGTAGGAEAADADRRPCPGRPVLAPPPGLETAWSHPLMGRLLRAQRHLTWGGRRHPWLFDSAIVLVVAAVTVFQTYSPAEHGPFGEIRTLADLPLGLKTALSAVLVVPLWWRRRAPTAVFTVIAVCAPAPMALGLLLPTGGCLLIALFNLALNGPLRRLGWAAAATAVELSAAVWFLASADRLWQGLLTVASQAIAAIAVGLTLRTRRVYLAALEDRAARLEIEREQRERLTAAAERSRVAREMHDIVGHNLSVMVGLADGAATLASSTGERSEDALRIIGDTGRQAMSELRRVLGVLGDESDDQAERLSPQPGVRDLDPLLARVRAAGVNVTCRTSGDIDALGSGVQLTIYRVVQEALTNTLKHAGTGSAAHVTVTAGNADIRISVSDTGPPPGARTSAPPLAEADGPGHGLVGIRQRAAMYGGTVTAGPRDDRPGWTVDVTLTDPPASTPPPARAPAPGDPRPQGEQTP</sequence>
<evidence type="ECO:0000256" key="10">
    <source>
        <dbReference type="SAM" id="Phobius"/>
    </source>
</evidence>
<feature type="transmembrane region" description="Helical" evidence="10">
    <location>
        <begin position="162"/>
        <end position="181"/>
    </location>
</feature>
<feature type="transmembrane region" description="Helical" evidence="10">
    <location>
        <begin position="60"/>
        <end position="80"/>
    </location>
</feature>
<dbReference type="Gene3D" id="1.20.5.1930">
    <property type="match status" value="1"/>
</dbReference>
<dbReference type="PANTHER" id="PTHR24421:SF10">
    <property type="entry name" value="NITRATE_NITRITE SENSOR PROTEIN NARQ"/>
    <property type="match status" value="1"/>
</dbReference>